<sequence length="356" mass="38344">MDSGSLIMSEIMDIPGDSSPSEDSCLLELQGSMRSVDYVLFRSIQRSRADYCLSVDCVQCSHHARSPTLGLQGPFEEPPQPRVRGERSYSCSTEEPTRDGVLVGGAVTHSCNRLEGLARCVGPCFPEVRLKEKGSCQGRGGGRSAGPGAGRLAHPRRNSETSCPSSPGLSQHPLVRSHSDPGVLMGGRAADFREVLYTKALEDTMSNSSADTGLCSAACLLRHPHCDSPLLLRAGSLGKNKPLPSKKVTQQLSQTTTRSLGDLKVCRGTRGLVARFLQRPKRSRAPSVELPGHSAQGHKQVPWSAWPGAERPQEGIHLQSCGDLSSTSSLRRLLSARRLERGRLRSLSGTCKESVL</sequence>
<feature type="non-terminal residue" evidence="7">
    <location>
        <position position="1"/>
    </location>
</feature>
<proteinExistence type="inferred from homology"/>
<evidence type="ECO:0000313" key="7">
    <source>
        <dbReference type="EMBL" id="NXW85865.1"/>
    </source>
</evidence>
<dbReference type="PANTHER" id="PTHR17615:SF7">
    <property type="entry name" value="PROTEIN ENTREP3"/>
    <property type="match status" value="1"/>
</dbReference>
<comment type="subcellular location">
    <subcellularLocation>
        <location evidence="1">Membrane</location>
    </subcellularLocation>
</comment>
<comment type="caution">
    <text evidence="7">The sequence shown here is derived from an EMBL/GenBank/DDBJ whole genome shotgun (WGS) entry which is preliminary data.</text>
</comment>
<reference evidence="7 8" key="1">
    <citation type="submission" date="2020-02" db="EMBL/GenBank/DDBJ databases">
        <title>Bird 10,000 Genomes (B10K) Project - Family phase.</title>
        <authorList>
            <person name="Zhang G."/>
        </authorList>
    </citation>
    <scope>NUCLEOTIDE SEQUENCE [LARGE SCALE GENOMIC DNA]</scope>
    <source>
        <strain evidence="7">B10K-DU-006-06</strain>
    </source>
</reference>
<dbReference type="Proteomes" id="UP000541332">
    <property type="component" value="Unassembled WGS sequence"/>
</dbReference>
<evidence type="ECO:0000256" key="2">
    <source>
        <dbReference type="ARBA" id="ARBA00022692"/>
    </source>
</evidence>
<comment type="similarity">
    <text evidence="5">Belongs to the ENTREP family.</text>
</comment>
<feature type="region of interest" description="Disordered" evidence="6">
    <location>
        <begin position="134"/>
        <end position="182"/>
    </location>
</feature>
<feature type="non-terminal residue" evidence="7">
    <location>
        <position position="356"/>
    </location>
</feature>
<keyword evidence="3" id="KW-1133">Transmembrane helix</keyword>
<name>A0A7L4FFW9_9COLU</name>
<feature type="region of interest" description="Disordered" evidence="6">
    <location>
        <begin position="280"/>
        <end position="309"/>
    </location>
</feature>
<evidence type="ECO:0000256" key="1">
    <source>
        <dbReference type="ARBA" id="ARBA00004370"/>
    </source>
</evidence>
<feature type="compositionally biased region" description="Gly residues" evidence="6">
    <location>
        <begin position="137"/>
        <end position="149"/>
    </location>
</feature>
<protein>
    <submittedName>
        <fullName evidence="7">F189B protein</fullName>
    </submittedName>
</protein>
<feature type="region of interest" description="Disordered" evidence="6">
    <location>
        <begin position="70"/>
        <end position="96"/>
    </location>
</feature>
<feature type="compositionally biased region" description="Polar residues" evidence="6">
    <location>
        <begin position="160"/>
        <end position="169"/>
    </location>
</feature>
<evidence type="ECO:0000313" key="8">
    <source>
        <dbReference type="Proteomes" id="UP000541332"/>
    </source>
</evidence>
<dbReference type="OrthoDB" id="10012909at2759"/>
<dbReference type="EMBL" id="VWYH01003534">
    <property type="protein sequence ID" value="NXW85865.1"/>
    <property type="molecule type" value="Genomic_DNA"/>
</dbReference>
<dbReference type="InterPro" id="IPR030431">
    <property type="entry name" value="ENTREP1-3"/>
</dbReference>
<organism evidence="7 8">
    <name type="scientific">Pampusana beccarii</name>
    <name type="common">Western bronze ground-dove</name>
    <dbReference type="NCBI Taxonomy" id="2953425"/>
    <lineage>
        <taxon>Eukaryota</taxon>
        <taxon>Metazoa</taxon>
        <taxon>Chordata</taxon>
        <taxon>Craniata</taxon>
        <taxon>Vertebrata</taxon>
        <taxon>Euteleostomi</taxon>
        <taxon>Archelosauria</taxon>
        <taxon>Archosauria</taxon>
        <taxon>Dinosauria</taxon>
        <taxon>Saurischia</taxon>
        <taxon>Theropoda</taxon>
        <taxon>Coelurosauria</taxon>
        <taxon>Aves</taxon>
        <taxon>Neognathae</taxon>
        <taxon>Neoaves</taxon>
        <taxon>Columbimorphae</taxon>
        <taxon>Columbiformes</taxon>
        <taxon>Columbidae</taxon>
        <taxon>Pampusana</taxon>
    </lineage>
</organism>
<evidence type="ECO:0000256" key="5">
    <source>
        <dbReference type="ARBA" id="ARBA00034309"/>
    </source>
</evidence>
<dbReference type="GO" id="GO:0016020">
    <property type="term" value="C:membrane"/>
    <property type="evidence" value="ECO:0007669"/>
    <property type="project" value="UniProtKB-SubCell"/>
</dbReference>
<keyword evidence="8" id="KW-1185">Reference proteome</keyword>
<evidence type="ECO:0000256" key="3">
    <source>
        <dbReference type="ARBA" id="ARBA00022989"/>
    </source>
</evidence>
<keyword evidence="2" id="KW-0812">Transmembrane</keyword>
<accession>A0A7L4FFW9</accession>
<evidence type="ECO:0000256" key="6">
    <source>
        <dbReference type="SAM" id="MobiDB-lite"/>
    </source>
</evidence>
<keyword evidence="4" id="KW-0472">Membrane</keyword>
<dbReference type="PANTHER" id="PTHR17615">
    <property type="entry name" value="PROTEIN FAM189A"/>
    <property type="match status" value="1"/>
</dbReference>
<dbReference type="AlphaFoldDB" id="A0A7L4FFW9"/>
<evidence type="ECO:0000256" key="4">
    <source>
        <dbReference type="ARBA" id="ARBA00023136"/>
    </source>
</evidence>
<gene>
    <name evidence="7" type="primary">Fam189b_1</name>
    <name evidence="7" type="ORF">ALOBEC_R15977</name>
</gene>